<dbReference type="RefSeq" id="WP_347308249.1">
    <property type="nucleotide sequence ID" value="NZ_JBAJEX010000005.1"/>
</dbReference>
<dbReference type="InterPro" id="IPR029479">
    <property type="entry name" value="Nitroreductase"/>
</dbReference>
<dbReference type="EMBL" id="JBAJEX010000005">
    <property type="protein sequence ID" value="MEO1767142.1"/>
    <property type="molecule type" value="Genomic_DNA"/>
</dbReference>
<evidence type="ECO:0000259" key="3">
    <source>
        <dbReference type="Pfam" id="PF00881"/>
    </source>
</evidence>
<reference evidence="4 5" key="1">
    <citation type="submission" date="2024-02" db="EMBL/GenBank/DDBJ databases">
        <title>New thermophilic sulfur-oxidizing bacteria from a hot springs of the Uzon caldera (Kamchatka, Russia).</title>
        <authorList>
            <person name="Dukat A.M."/>
            <person name="Elcheninov A.G."/>
            <person name="Frolov E.N."/>
        </authorList>
    </citation>
    <scope>NUCLEOTIDE SEQUENCE [LARGE SCALE GENOMIC DNA]</scope>
    <source>
        <strain evidence="4 5">AK1</strain>
    </source>
</reference>
<name>A0ABV0EH62_9BURK</name>
<organism evidence="4 5">
    <name type="scientific">Thiobacter aerophilum</name>
    <dbReference type="NCBI Taxonomy" id="3121275"/>
    <lineage>
        <taxon>Bacteria</taxon>
        <taxon>Pseudomonadati</taxon>
        <taxon>Pseudomonadota</taxon>
        <taxon>Betaproteobacteria</taxon>
        <taxon>Burkholderiales</taxon>
        <taxon>Thiobacteraceae</taxon>
        <taxon>Thiobacter</taxon>
    </lineage>
</organism>
<dbReference type="SUPFAM" id="SSF55469">
    <property type="entry name" value="FMN-dependent nitroreductase-like"/>
    <property type="match status" value="1"/>
</dbReference>
<proteinExistence type="inferred from homology"/>
<keyword evidence="5" id="KW-1185">Reference proteome</keyword>
<sequence length="202" mass="22041">MLDKQAITSVPIHELLARRFSPRAFDPTRPVSPAAVAALLEAARWAPSCYGDQPWRFLVWNRSDDPQGWQAAFDCLAEGNQVWVKDVPVLLAALALPTFRHNGQPNRWAQYDTGAAAMSLALQAVALGLAAHQMGGFDAQRLKTTFGVPAEVMPMAMIAVGYQGDPARLSGELREREMAPRTRLSLGEIAFQGRWGTPFAAA</sequence>
<feature type="domain" description="Nitroreductase" evidence="3">
    <location>
        <begin position="17"/>
        <end position="162"/>
    </location>
</feature>
<dbReference type="Proteomes" id="UP001482231">
    <property type="component" value="Unassembled WGS sequence"/>
</dbReference>
<evidence type="ECO:0000313" key="5">
    <source>
        <dbReference type="Proteomes" id="UP001482231"/>
    </source>
</evidence>
<dbReference type="Gene3D" id="3.40.109.10">
    <property type="entry name" value="NADH Oxidase"/>
    <property type="match status" value="1"/>
</dbReference>
<comment type="caution">
    <text evidence="4">The sequence shown here is derived from an EMBL/GenBank/DDBJ whole genome shotgun (WGS) entry which is preliminary data.</text>
</comment>
<keyword evidence="2" id="KW-0560">Oxidoreductase</keyword>
<dbReference type="Pfam" id="PF00881">
    <property type="entry name" value="Nitroreductase"/>
    <property type="match status" value="1"/>
</dbReference>
<accession>A0ABV0EH62</accession>
<comment type="similarity">
    <text evidence="1">Belongs to the nitroreductase family.</text>
</comment>
<dbReference type="InterPro" id="IPR000415">
    <property type="entry name" value="Nitroreductase-like"/>
</dbReference>
<evidence type="ECO:0000313" key="4">
    <source>
        <dbReference type="EMBL" id="MEO1767142.1"/>
    </source>
</evidence>
<dbReference type="PANTHER" id="PTHR43673:SF10">
    <property type="entry name" value="NADH DEHYDROGENASE_NAD(P)H NITROREDUCTASE XCC3605-RELATED"/>
    <property type="match status" value="1"/>
</dbReference>
<evidence type="ECO:0000256" key="1">
    <source>
        <dbReference type="ARBA" id="ARBA00007118"/>
    </source>
</evidence>
<dbReference type="PANTHER" id="PTHR43673">
    <property type="entry name" value="NAD(P)H NITROREDUCTASE YDGI-RELATED"/>
    <property type="match status" value="1"/>
</dbReference>
<gene>
    <name evidence="4" type="ORF">V6E02_07950</name>
</gene>
<evidence type="ECO:0000256" key="2">
    <source>
        <dbReference type="ARBA" id="ARBA00023002"/>
    </source>
</evidence>
<protein>
    <submittedName>
        <fullName evidence="4">Nitroreductase family protein</fullName>
    </submittedName>
</protein>
<dbReference type="CDD" id="cd02138">
    <property type="entry name" value="TdsD-like"/>
    <property type="match status" value="1"/>
</dbReference>